<feature type="domain" description="Alcohol dehydrogenase-like C-terminal" evidence="6">
    <location>
        <begin position="178"/>
        <end position="302"/>
    </location>
</feature>
<dbReference type="Pfam" id="PF08240">
    <property type="entry name" value="ADH_N"/>
    <property type="match status" value="1"/>
</dbReference>
<name>A0A372GMK8_9ACTN</name>
<reference evidence="8 9" key="1">
    <citation type="submission" date="2018-08" db="EMBL/GenBank/DDBJ databases">
        <title>Actinomadura spongicola sp. nov., isolated from marine sponge Leucetta chagosensis.</title>
        <authorList>
            <person name="Li L."/>
            <person name="Lin H.W."/>
        </authorList>
    </citation>
    <scope>NUCLEOTIDE SEQUENCE [LARGE SCALE GENOMIC DNA]</scope>
    <source>
        <strain evidence="8 9">LHW52907</strain>
    </source>
</reference>
<dbReference type="Gene3D" id="3.90.180.10">
    <property type="entry name" value="Medium-chain alcohol dehydrogenases, catalytic domain"/>
    <property type="match status" value="1"/>
</dbReference>
<dbReference type="GO" id="GO:0008270">
    <property type="term" value="F:zinc ion binding"/>
    <property type="evidence" value="ECO:0007669"/>
    <property type="project" value="InterPro"/>
</dbReference>
<evidence type="ECO:0000313" key="9">
    <source>
        <dbReference type="Proteomes" id="UP000262882"/>
    </source>
</evidence>
<evidence type="ECO:0000256" key="1">
    <source>
        <dbReference type="ARBA" id="ARBA00001947"/>
    </source>
</evidence>
<keyword evidence="2 5" id="KW-0479">Metal-binding</keyword>
<evidence type="ECO:0000256" key="5">
    <source>
        <dbReference type="RuleBase" id="RU361277"/>
    </source>
</evidence>
<dbReference type="Gene3D" id="3.40.50.720">
    <property type="entry name" value="NAD(P)-binding Rossmann-like Domain"/>
    <property type="match status" value="1"/>
</dbReference>
<dbReference type="InterPro" id="IPR013154">
    <property type="entry name" value="ADH-like_N"/>
</dbReference>
<dbReference type="EMBL" id="QVNQ01000002">
    <property type="protein sequence ID" value="RFS86575.1"/>
    <property type="molecule type" value="Genomic_DNA"/>
</dbReference>
<evidence type="ECO:0000313" key="8">
    <source>
        <dbReference type="EMBL" id="RFS86575.1"/>
    </source>
</evidence>
<dbReference type="GO" id="GO:0016491">
    <property type="term" value="F:oxidoreductase activity"/>
    <property type="evidence" value="ECO:0007669"/>
    <property type="project" value="UniProtKB-KW"/>
</dbReference>
<comment type="similarity">
    <text evidence="5">Belongs to the zinc-containing alcohol dehydrogenase family.</text>
</comment>
<organism evidence="8 9">
    <name type="scientific">Actinomadura spongiicola</name>
    <dbReference type="NCBI Taxonomy" id="2303421"/>
    <lineage>
        <taxon>Bacteria</taxon>
        <taxon>Bacillati</taxon>
        <taxon>Actinomycetota</taxon>
        <taxon>Actinomycetes</taxon>
        <taxon>Streptosporangiales</taxon>
        <taxon>Thermomonosporaceae</taxon>
        <taxon>Actinomadura</taxon>
    </lineage>
</organism>
<keyword evidence="4" id="KW-0560">Oxidoreductase</keyword>
<dbReference type="PANTHER" id="PTHR42813:SF2">
    <property type="entry name" value="DEHYDROGENASE, ZINC-CONTAINING, PUTATIVE (AFU_ORTHOLOGUE AFUA_2G02810)-RELATED"/>
    <property type="match status" value="1"/>
</dbReference>
<dbReference type="RefSeq" id="WP_117398858.1">
    <property type="nucleotide sequence ID" value="NZ_QVNQ01000002.1"/>
</dbReference>
<comment type="cofactor">
    <cofactor evidence="1 5">
        <name>Zn(2+)</name>
        <dbReference type="ChEBI" id="CHEBI:29105"/>
    </cofactor>
</comment>
<feature type="domain" description="Alcohol dehydrogenase-like N-terminal" evidence="7">
    <location>
        <begin position="25"/>
        <end position="135"/>
    </location>
</feature>
<keyword evidence="3 5" id="KW-0862">Zinc</keyword>
<dbReference type="Pfam" id="PF00107">
    <property type="entry name" value="ADH_zinc_N"/>
    <property type="match status" value="1"/>
</dbReference>
<accession>A0A372GMK8</accession>
<dbReference type="AlphaFoldDB" id="A0A372GMK8"/>
<evidence type="ECO:0000256" key="2">
    <source>
        <dbReference type="ARBA" id="ARBA00022723"/>
    </source>
</evidence>
<keyword evidence="9" id="KW-1185">Reference proteome</keyword>
<dbReference type="SUPFAM" id="SSF51735">
    <property type="entry name" value="NAD(P)-binding Rossmann-fold domains"/>
    <property type="match status" value="1"/>
</dbReference>
<dbReference type="InterPro" id="IPR036291">
    <property type="entry name" value="NAD(P)-bd_dom_sf"/>
</dbReference>
<evidence type="ECO:0000259" key="7">
    <source>
        <dbReference type="Pfam" id="PF08240"/>
    </source>
</evidence>
<dbReference type="SUPFAM" id="SSF50129">
    <property type="entry name" value="GroES-like"/>
    <property type="match status" value="1"/>
</dbReference>
<dbReference type="OrthoDB" id="241504at2"/>
<dbReference type="PROSITE" id="PS00059">
    <property type="entry name" value="ADH_ZINC"/>
    <property type="match status" value="1"/>
</dbReference>
<dbReference type="InterPro" id="IPR011032">
    <property type="entry name" value="GroES-like_sf"/>
</dbReference>
<dbReference type="InterPro" id="IPR013149">
    <property type="entry name" value="ADH-like_C"/>
</dbReference>
<gene>
    <name evidence="8" type="ORF">D0T12_08415</name>
</gene>
<evidence type="ECO:0000259" key="6">
    <source>
        <dbReference type="Pfam" id="PF00107"/>
    </source>
</evidence>
<dbReference type="PANTHER" id="PTHR42813">
    <property type="entry name" value="ZINC-TYPE ALCOHOL DEHYDROGENASE-LIKE"/>
    <property type="match status" value="1"/>
</dbReference>
<evidence type="ECO:0000256" key="3">
    <source>
        <dbReference type="ARBA" id="ARBA00022833"/>
    </source>
</evidence>
<dbReference type="InterPro" id="IPR002328">
    <property type="entry name" value="ADH_Zn_CS"/>
</dbReference>
<proteinExistence type="inferred from homology"/>
<sequence length="344" mass="36219">MRATLIYGRGDVRVEDVPDPVLVEPGDALVRVTRACVCGSDLHRYRGMEPVAEGLRIGHEFMGVVEDTGADVRSVKRGDVVLVPFLWTDNTCDFCRDGLHGSCRNGGRWAVNGLDGGQGEAARVPQADGTLVKLPVGVDDPLIPSVMALSDVLPTGHHAAVTAAVGKGSTVAVIGDGAVGLSAVLSAARLGAERIVLLGRHRARTDLGRRFGATDVVPERGEEAVAVVRELTGGDGAPHVLECVGTTAAFETALGVVRDGGTISRVGVPQYTEARLDFDVFMRNLTVTGGVAPARRYIPELLGEVLDGTITPGEMFDLSVDLDDVAAGFRAMNDREALKVLIRP</sequence>
<evidence type="ECO:0000256" key="4">
    <source>
        <dbReference type="ARBA" id="ARBA00023002"/>
    </source>
</evidence>
<comment type="caution">
    <text evidence="8">The sequence shown here is derived from an EMBL/GenBank/DDBJ whole genome shotgun (WGS) entry which is preliminary data.</text>
</comment>
<protein>
    <submittedName>
        <fullName evidence="8">IMP dehydrogenase</fullName>
    </submittedName>
</protein>
<dbReference type="Proteomes" id="UP000262882">
    <property type="component" value="Unassembled WGS sequence"/>
</dbReference>